<protein>
    <submittedName>
        <fullName evidence="3">D-alanyl-D-alanine carboxypeptidase / D-alanyl-D-alanine-endopeptidase (Penicillin-binding protein 4)</fullName>
        <ecNumber evidence="3">3.4.16.4</ecNumber>
    </submittedName>
</protein>
<keyword evidence="4" id="KW-1185">Reference proteome</keyword>
<dbReference type="RefSeq" id="WP_015331199.1">
    <property type="nucleotide sequence ID" value="NC_020054.1"/>
</dbReference>
<dbReference type="GO" id="GO:0006508">
    <property type="term" value="P:proteolysis"/>
    <property type="evidence" value="ECO:0007669"/>
    <property type="project" value="InterPro"/>
</dbReference>
<name>I0K7J7_9BACT</name>
<accession>I0K7J7</accession>
<reference evidence="3 4" key="1">
    <citation type="journal article" date="2012" name="J. Bacteriol.">
        <title>Genome Sequence of Fibrella aestuarina BUZ 2T, a Filamentous Marine Bacterium.</title>
        <authorList>
            <person name="Filippini M."/>
            <person name="Qi W."/>
            <person name="Blom J."/>
            <person name="Goesmann A."/>
            <person name="Smits T.H."/>
            <person name="Bagheri H.C."/>
        </authorList>
    </citation>
    <scope>NUCLEOTIDE SEQUENCE [LARGE SCALE GENOMIC DNA]</scope>
    <source>
        <strain evidence="4">BUZ 2T</strain>
    </source>
</reference>
<dbReference type="Proteomes" id="UP000011058">
    <property type="component" value="Chromosome"/>
</dbReference>
<organism evidence="3 4">
    <name type="scientific">Fibrella aestuarina BUZ 2</name>
    <dbReference type="NCBI Taxonomy" id="1166018"/>
    <lineage>
        <taxon>Bacteria</taxon>
        <taxon>Pseudomonadati</taxon>
        <taxon>Bacteroidota</taxon>
        <taxon>Cytophagia</taxon>
        <taxon>Cytophagales</taxon>
        <taxon>Spirosomataceae</taxon>
        <taxon>Fibrella</taxon>
    </lineage>
</organism>
<dbReference type="EMBL" id="HE796683">
    <property type="protein sequence ID" value="CCH00100.1"/>
    <property type="molecule type" value="Genomic_DNA"/>
</dbReference>
<dbReference type="InterPro" id="IPR012338">
    <property type="entry name" value="Beta-lactam/transpept-like"/>
</dbReference>
<dbReference type="PANTHER" id="PTHR30023">
    <property type="entry name" value="D-ALANYL-D-ALANINE CARBOXYPEPTIDASE"/>
    <property type="match status" value="1"/>
</dbReference>
<dbReference type="STRING" id="1166018.FAES_2091"/>
<dbReference type="PANTHER" id="PTHR30023:SF0">
    <property type="entry name" value="PENICILLIN-SENSITIVE CARBOXYPEPTIDASE A"/>
    <property type="match status" value="1"/>
</dbReference>
<comment type="similarity">
    <text evidence="1">Belongs to the peptidase S13 family.</text>
</comment>
<evidence type="ECO:0000256" key="1">
    <source>
        <dbReference type="ARBA" id="ARBA00006096"/>
    </source>
</evidence>
<evidence type="ECO:0000256" key="2">
    <source>
        <dbReference type="ARBA" id="ARBA00022801"/>
    </source>
</evidence>
<evidence type="ECO:0000313" key="3">
    <source>
        <dbReference type="EMBL" id="CCH00100.1"/>
    </source>
</evidence>
<dbReference type="InterPro" id="IPR000667">
    <property type="entry name" value="Peptidase_S13"/>
</dbReference>
<sequence length="556" mass="59406">MRRSSTLIRLLPVLLGLLSSYFLHADAVTLLAGRAPQLANSAVYTLPPPDSAALQRLRDWAESLQRGPLVQNGTVALSVRRISDGLCVFGQNEFRSLPTASTLKLVSTGTALATLGSTFTYSTFLEYDGTLKDSVLTGNLYLRGTGDPSLASGRFTGYPAWVAFLRDVSNRVRQAGIRRIDGAIIGDASFFDGQPIPDTWPFGDLGNYYGAGLFGLNFNENLYRVVFKPGTTVDAPAPVLRTDPALPYLSLNNRVSTGPAGSGDEVDIYGVPFQNTATLEGTVPPNLSGAVPEFAVKGAMPDPAYFVAYALTEQLRRDSIRVSGTPTSYRLGTLPAELLAANTAAQPVSTPVAYTPGPFVSATGSTSATTASRTEVYRYTSPPLSDLVRETNFQSINLYAEALLRSAARQIKQRPTTWPESVSAVTGYWQAKGVNLDGFRPRDGSGLSTVGAMTADNMTSFLMAMTREGTYPAFYASIPVVGQSGTVRGLAKGTKAAGNVRAKSGTIEGVRAYAGYFTAKDGSLMSFSLMINKYQEGKYAALTPQIERLFVLLTGL</sequence>
<dbReference type="eggNOG" id="COG2027">
    <property type="taxonomic scope" value="Bacteria"/>
</dbReference>
<dbReference type="SUPFAM" id="SSF56601">
    <property type="entry name" value="beta-lactamase/transpeptidase-like"/>
    <property type="match status" value="1"/>
</dbReference>
<dbReference type="Gene3D" id="3.50.80.20">
    <property type="entry name" value="D-Ala-D-Ala carboxypeptidase C, peptidase S13"/>
    <property type="match status" value="1"/>
</dbReference>
<gene>
    <name evidence="3" type="primary">dacB</name>
    <name evidence="3" type="ORF">FAES_2091</name>
</gene>
<keyword evidence="3" id="KW-0645">Protease</keyword>
<dbReference type="Gene3D" id="3.40.710.10">
    <property type="entry name" value="DD-peptidase/beta-lactamase superfamily"/>
    <property type="match status" value="1"/>
</dbReference>
<dbReference type="PATRIC" id="fig|1166018.3.peg.3838"/>
<dbReference type="EC" id="3.4.16.4" evidence="3"/>
<keyword evidence="2 3" id="KW-0378">Hydrolase</keyword>
<dbReference type="AlphaFoldDB" id="I0K7J7"/>
<proteinExistence type="inferred from homology"/>
<evidence type="ECO:0000313" key="4">
    <source>
        <dbReference type="Proteomes" id="UP000011058"/>
    </source>
</evidence>
<dbReference type="HOGENOM" id="CLU_017692_1_2_10"/>
<dbReference type="GO" id="GO:0009002">
    <property type="term" value="F:serine-type D-Ala-D-Ala carboxypeptidase activity"/>
    <property type="evidence" value="ECO:0007669"/>
    <property type="project" value="UniProtKB-EC"/>
</dbReference>
<dbReference type="KEGG" id="fae:FAES_2091"/>
<keyword evidence="3" id="KW-0121">Carboxypeptidase</keyword>
<dbReference type="NCBIfam" id="TIGR00666">
    <property type="entry name" value="PBP4"/>
    <property type="match status" value="1"/>
</dbReference>
<dbReference type="Pfam" id="PF02113">
    <property type="entry name" value="Peptidase_S13"/>
    <property type="match status" value="2"/>
</dbReference>
<dbReference type="GO" id="GO:0000270">
    <property type="term" value="P:peptidoglycan metabolic process"/>
    <property type="evidence" value="ECO:0007669"/>
    <property type="project" value="TreeGrafter"/>
</dbReference>